<dbReference type="SMART" id="SM01043">
    <property type="entry name" value="BTAD"/>
    <property type="match status" value="1"/>
</dbReference>
<dbReference type="SUPFAM" id="SSF55785">
    <property type="entry name" value="PYP-like sensor domain (PAS domain)"/>
    <property type="match status" value="1"/>
</dbReference>
<dbReference type="SMART" id="SM00862">
    <property type="entry name" value="Trans_reg_C"/>
    <property type="match status" value="1"/>
</dbReference>
<feature type="domain" description="OmpR/PhoB-type" evidence="4">
    <location>
        <begin position="102"/>
        <end position="209"/>
    </location>
</feature>
<evidence type="ECO:0000256" key="1">
    <source>
        <dbReference type="ARBA" id="ARBA00005820"/>
    </source>
</evidence>
<sequence length="357" mass="38699">MRAGTSPDLPREALDALPYAVAIVDPDGAVIDGNIAFTRLCGSAAVGAPWSAAIPGQELTADLAHTETLVETSRGTSAWLSTGALANGGRVMSLRPVHPTGEPVPTREPARLRIDVIGRCQVDGHGISPDRAWLEQRPGQLLRVLIAHRGRVLTADEIADALWPDGGPRSASTVRYLVHTLRSRLEAGRESRAESPYITRHRGGYRLNPDHVTVDADLFEREVRDGLSAHAADGNELARRLLERAIARYRGEFLAEDAYADWAMAERERLRDLQAQALRVLARMARADGALALAGERLAALSDLEPLDVEVHRELIALCLARGRRSEAARRHEAARRRLLAAFGEAPDLGLLPVSGG</sequence>
<evidence type="ECO:0000256" key="3">
    <source>
        <dbReference type="PROSITE-ProRule" id="PRU01091"/>
    </source>
</evidence>
<reference evidence="6" key="1">
    <citation type="submission" date="2021-11" db="EMBL/GenBank/DDBJ databases">
        <title>Cultivation dependent microbiological survey of springs from the worlds oldest radium mine currently devoted to the extraction of radon-saturated water.</title>
        <authorList>
            <person name="Kapinusova G."/>
            <person name="Smrhova T."/>
            <person name="Strejcek M."/>
            <person name="Suman J."/>
            <person name="Jani K."/>
            <person name="Pajer P."/>
            <person name="Uhlik O."/>
        </authorList>
    </citation>
    <scope>NUCLEOTIDE SEQUENCE [LARGE SCALE GENOMIC DNA]</scope>
    <source>
        <strain evidence="6">J379</strain>
    </source>
</reference>
<accession>A0ABY5PFS6</accession>
<dbReference type="InterPro" id="IPR016032">
    <property type="entry name" value="Sig_transdc_resp-reg_C-effctor"/>
</dbReference>
<dbReference type="SUPFAM" id="SSF48452">
    <property type="entry name" value="TPR-like"/>
    <property type="match status" value="1"/>
</dbReference>
<dbReference type="Proteomes" id="UP001058860">
    <property type="component" value="Chromosome"/>
</dbReference>
<dbReference type="InterPro" id="IPR036388">
    <property type="entry name" value="WH-like_DNA-bd_sf"/>
</dbReference>
<dbReference type="InterPro" id="IPR011990">
    <property type="entry name" value="TPR-like_helical_dom_sf"/>
</dbReference>
<dbReference type="PROSITE" id="PS51755">
    <property type="entry name" value="OMPR_PHOB"/>
    <property type="match status" value="1"/>
</dbReference>
<name>A0ABY5PFS6_9ACTN</name>
<evidence type="ECO:0000313" key="5">
    <source>
        <dbReference type="EMBL" id="UUY03514.1"/>
    </source>
</evidence>
<dbReference type="RefSeq" id="WP_353864018.1">
    <property type="nucleotide sequence ID" value="NZ_CP088295.1"/>
</dbReference>
<feature type="DNA-binding region" description="OmpR/PhoB-type" evidence="3">
    <location>
        <begin position="102"/>
        <end position="209"/>
    </location>
</feature>
<dbReference type="Pfam" id="PF00486">
    <property type="entry name" value="Trans_reg_C"/>
    <property type="match status" value="1"/>
</dbReference>
<dbReference type="InterPro" id="IPR005158">
    <property type="entry name" value="BTAD"/>
</dbReference>
<dbReference type="CDD" id="cd00383">
    <property type="entry name" value="trans_reg_C"/>
    <property type="match status" value="1"/>
</dbReference>
<dbReference type="InterPro" id="IPR001867">
    <property type="entry name" value="OmpR/PhoB-type_DNA-bd"/>
</dbReference>
<organism evidence="5 6">
    <name type="scientific">Svornostia abyssi</name>
    <dbReference type="NCBI Taxonomy" id="2898438"/>
    <lineage>
        <taxon>Bacteria</taxon>
        <taxon>Bacillati</taxon>
        <taxon>Actinomycetota</taxon>
        <taxon>Thermoleophilia</taxon>
        <taxon>Solirubrobacterales</taxon>
        <taxon>Baekduiaceae</taxon>
        <taxon>Svornostia</taxon>
    </lineage>
</organism>
<dbReference type="SUPFAM" id="SSF46894">
    <property type="entry name" value="C-terminal effector domain of the bipartite response regulators"/>
    <property type="match status" value="1"/>
</dbReference>
<comment type="similarity">
    <text evidence="1">Belongs to the AfsR/DnrI/RedD regulatory family.</text>
</comment>
<evidence type="ECO:0000256" key="2">
    <source>
        <dbReference type="ARBA" id="ARBA00023125"/>
    </source>
</evidence>
<dbReference type="PANTHER" id="PTHR35807">
    <property type="entry name" value="TRANSCRIPTIONAL REGULATOR REDD-RELATED"/>
    <property type="match status" value="1"/>
</dbReference>
<evidence type="ECO:0000259" key="4">
    <source>
        <dbReference type="PROSITE" id="PS51755"/>
    </source>
</evidence>
<gene>
    <name evidence="5" type="ORF">LRS13_23060</name>
</gene>
<dbReference type="InterPro" id="IPR051677">
    <property type="entry name" value="AfsR-DnrI-RedD_regulator"/>
</dbReference>
<proteinExistence type="inferred from homology"/>
<protein>
    <submittedName>
        <fullName evidence="5">Winged helix-turn-helix domain-containing protein</fullName>
    </submittedName>
</protein>
<dbReference type="EMBL" id="CP088295">
    <property type="protein sequence ID" value="UUY03514.1"/>
    <property type="molecule type" value="Genomic_DNA"/>
</dbReference>
<keyword evidence="2 3" id="KW-0238">DNA-binding</keyword>
<dbReference type="Pfam" id="PF03704">
    <property type="entry name" value="BTAD"/>
    <property type="match status" value="1"/>
</dbReference>
<evidence type="ECO:0000313" key="6">
    <source>
        <dbReference type="Proteomes" id="UP001058860"/>
    </source>
</evidence>
<keyword evidence="6" id="KW-1185">Reference proteome</keyword>
<dbReference type="Gene3D" id="1.25.40.10">
    <property type="entry name" value="Tetratricopeptide repeat domain"/>
    <property type="match status" value="1"/>
</dbReference>
<dbReference type="InterPro" id="IPR035965">
    <property type="entry name" value="PAS-like_dom_sf"/>
</dbReference>
<dbReference type="Gene3D" id="1.10.10.10">
    <property type="entry name" value="Winged helix-like DNA-binding domain superfamily/Winged helix DNA-binding domain"/>
    <property type="match status" value="1"/>
</dbReference>